<dbReference type="Proteomes" id="UP001054837">
    <property type="component" value="Unassembled WGS sequence"/>
</dbReference>
<keyword evidence="4" id="KW-1185">Reference proteome</keyword>
<evidence type="ECO:0000313" key="4">
    <source>
        <dbReference type="Proteomes" id="UP001054837"/>
    </source>
</evidence>
<evidence type="ECO:0000313" key="3">
    <source>
        <dbReference type="EMBL" id="GIY66694.1"/>
    </source>
</evidence>
<evidence type="ECO:0008006" key="5">
    <source>
        <dbReference type="Google" id="ProtNLM"/>
    </source>
</evidence>
<feature type="compositionally biased region" description="Polar residues" evidence="1">
    <location>
        <begin position="52"/>
        <end position="61"/>
    </location>
</feature>
<comment type="caution">
    <text evidence="3">The sequence shown here is derived from an EMBL/GenBank/DDBJ whole genome shotgun (WGS) entry which is preliminary data.</text>
</comment>
<evidence type="ECO:0000256" key="2">
    <source>
        <dbReference type="SAM" id="Phobius"/>
    </source>
</evidence>
<dbReference type="AlphaFoldDB" id="A0AAV4VAL9"/>
<sequence>MGILTAGNSTNLLELLICILVGIGGGVSEKKKKGNFSFLPDLKWASYCWKQNSSGRTSNLPSGIEGGVLSEKKKKGKYQP</sequence>
<evidence type="ECO:0000256" key="1">
    <source>
        <dbReference type="SAM" id="MobiDB-lite"/>
    </source>
</evidence>
<name>A0AAV4VAL9_9ARAC</name>
<protein>
    <recommendedName>
        <fullName evidence="5">Secreted protein</fullName>
    </recommendedName>
</protein>
<keyword evidence="2" id="KW-1133">Transmembrane helix</keyword>
<proteinExistence type="predicted"/>
<dbReference type="EMBL" id="BPLQ01012645">
    <property type="protein sequence ID" value="GIY66694.1"/>
    <property type="molecule type" value="Genomic_DNA"/>
</dbReference>
<feature type="region of interest" description="Disordered" evidence="1">
    <location>
        <begin position="52"/>
        <end position="80"/>
    </location>
</feature>
<reference evidence="3 4" key="1">
    <citation type="submission" date="2021-06" db="EMBL/GenBank/DDBJ databases">
        <title>Caerostris darwini draft genome.</title>
        <authorList>
            <person name="Kono N."/>
            <person name="Arakawa K."/>
        </authorList>
    </citation>
    <scope>NUCLEOTIDE SEQUENCE [LARGE SCALE GENOMIC DNA]</scope>
</reference>
<gene>
    <name evidence="3" type="ORF">CDAR_583361</name>
</gene>
<organism evidence="3 4">
    <name type="scientific">Caerostris darwini</name>
    <dbReference type="NCBI Taxonomy" id="1538125"/>
    <lineage>
        <taxon>Eukaryota</taxon>
        <taxon>Metazoa</taxon>
        <taxon>Ecdysozoa</taxon>
        <taxon>Arthropoda</taxon>
        <taxon>Chelicerata</taxon>
        <taxon>Arachnida</taxon>
        <taxon>Araneae</taxon>
        <taxon>Araneomorphae</taxon>
        <taxon>Entelegynae</taxon>
        <taxon>Araneoidea</taxon>
        <taxon>Araneidae</taxon>
        <taxon>Caerostris</taxon>
    </lineage>
</organism>
<accession>A0AAV4VAL9</accession>
<feature type="transmembrane region" description="Helical" evidence="2">
    <location>
        <begin position="12"/>
        <end position="28"/>
    </location>
</feature>
<keyword evidence="2" id="KW-0812">Transmembrane</keyword>
<keyword evidence="2" id="KW-0472">Membrane</keyword>